<gene>
    <name evidence="3" type="primary">EAI_04805</name>
    <name evidence="3" type="ORF">TNCV_4710601</name>
</gene>
<dbReference type="GO" id="GO:0000793">
    <property type="term" value="C:condensed chromosome"/>
    <property type="evidence" value="ECO:0007669"/>
    <property type="project" value="TreeGrafter"/>
</dbReference>
<dbReference type="GO" id="GO:0044774">
    <property type="term" value="P:mitotic DNA integrity checkpoint signaling"/>
    <property type="evidence" value="ECO:0007669"/>
    <property type="project" value="TreeGrafter"/>
</dbReference>
<dbReference type="GO" id="GO:0003697">
    <property type="term" value="F:single-stranded DNA binding"/>
    <property type="evidence" value="ECO:0007669"/>
    <property type="project" value="TreeGrafter"/>
</dbReference>
<keyword evidence="4" id="KW-1185">Reference proteome</keyword>
<dbReference type="GO" id="GO:0044547">
    <property type="term" value="F:DNA topoisomerase binding"/>
    <property type="evidence" value="ECO:0007669"/>
    <property type="project" value="TreeGrafter"/>
</dbReference>
<proteinExistence type="predicted"/>
<organism evidence="3 4">
    <name type="scientific">Trichonephila clavipes</name>
    <name type="common">Golden silk orbweaver</name>
    <name type="synonym">Nephila clavipes</name>
    <dbReference type="NCBI Taxonomy" id="2585209"/>
    <lineage>
        <taxon>Eukaryota</taxon>
        <taxon>Metazoa</taxon>
        <taxon>Ecdysozoa</taxon>
        <taxon>Arthropoda</taxon>
        <taxon>Chelicerata</taxon>
        <taxon>Arachnida</taxon>
        <taxon>Araneae</taxon>
        <taxon>Araneomorphae</taxon>
        <taxon>Entelegynae</taxon>
        <taxon>Araneoidea</taxon>
        <taxon>Nephilidae</taxon>
        <taxon>Trichonephila</taxon>
    </lineage>
</organism>
<accession>A0A8X6S4B6</accession>
<dbReference type="GO" id="GO:0006303">
    <property type="term" value="P:double-strand break repair via nonhomologous end joining"/>
    <property type="evidence" value="ECO:0007669"/>
    <property type="project" value="TreeGrafter"/>
</dbReference>
<feature type="domain" description="Mos1 transposase HTH" evidence="2">
    <location>
        <begin position="31"/>
        <end position="78"/>
    </location>
</feature>
<evidence type="ECO:0000313" key="4">
    <source>
        <dbReference type="Proteomes" id="UP000887159"/>
    </source>
</evidence>
<dbReference type="PANTHER" id="PTHR46060:SF2">
    <property type="entry name" value="HISTONE-LYSINE N-METHYLTRANSFERASE SETMAR"/>
    <property type="match status" value="1"/>
</dbReference>
<evidence type="ECO:0000313" key="3">
    <source>
        <dbReference type="EMBL" id="GFY00258.1"/>
    </source>
</evidence>
<dbReference type="GO" id="GO:0015074">
    <property type="term" value="P:DNA integration"/>
    <property type="evidence" value="ECO:0007669"/>
    <property type="project" value="TreeGrafter"/>
</dbReference>
<comment type="caution">
    <text evidence="3">The sequence shown here is derived from an EMBL/GenBank/DDBJ whole genome shotgun (WGS) entry which is preliminary data.</text>
</comment>
<evidence type="ECO:0000256" key="1">
    <source>
        <dbReference type="SAM" id="SignalP"/>
    </source>
</evidence>
<dbReference type="GO" id="GO:0046975">
    <property type="term" value="F:histone H3K36 methyltransferase activity"/>
    <property type="evidence" value="ECO:0007669"/>
    <property type="project" value="TreeGrafter"/>
</dbReference>
<dbReference type="GO" id="GO:0031297">
    <property type="term" value="P:replication fork processing"/>
    <property type="evidence" value="ECO:0007669"/>
    <property type="project" value="TreeGrafter"/>
</dbReference>
<dbReference type="GO" id="GO:0005634">
    <property type="term" value="C:nucleus"/>
    <property type="evidence" value="ECO:0007669"/>
    <property type="project" value="TreeGrafter"/>
</dbReference>
<keyword evidence="1" id="KW-0732">Signal</keyword>
<sequence length="135" mass="15652">MTLHTKKLFGFFLFGPFSCELQSVKNGSQQKKIRFFLQFFFDEGENASQVAEIANGVYGSDTVTTNYVQFWFRRFRSGIFDIKDAPDTCRPVVEYVDKITEMIEIDQYVSNCSIAQEPKIDHKTVLSHLRKLGFK</sequence>
<dbReference type="InterPro" id="IPR052709">
    <property type="entry name" value="Transposase-MT_Hybrid"/>
</dbReference>
<evidence type="ECO:0000259" key="2">
    <source>
        <dbReference type="Pfam" id="PF17906"/>
    </source>
</evidence>
<dbReference type="InterPro" id="IPR041426">
    <property type="entry name" value="Mos1_HTH"/>
</dbReference>
<dbReference type="GO" id="GO:0042800">
    <property type="term" value="F:histone H3K4 methyltransferase activity"/>
    <property type="evidence" value="ECO:0007669"/>
    <property type="project" value="TreeGrafter"/>
</dbReference>
<dbReference type="Pfam" id="PF17906">
    <property type="entry name" value="HTH_48"/>
    <property type="match status" value="1"/>
</dbReference>
<dbReference type="PANTHER" id="PTHR46060">
    <property type="entry name" value="MARINER MOS1 TRANSPOSASE-LIKE PROTEIN"/>
    <property type="match status" value="1"/>
</dbReference>
<protein>
    <submittedName>
        <fullName evidence="3">Histone-lysine N-methyltransferase SETMAR</fullName>
    </submittedName>
</protein>
<dbReference type="GO" id="GO:0000014">
    <property type="term" value="F:single-stranded DNA endodeoxyribonuclease activity"/>
    <property type="evidence" value="ECO:0007669"/>
    <property type="project" value="TreeGrafter"/>
</dbReference>
<dbReference type="Gene3D" id="1.10.10.1450">
    <property type="match status" value="1"/>
</dbReference>
<dbReference type="AlphaFoldDB" id="A0A8X6S4B6"/>
<dbReference type="GO" id="GO:0035861">
    <property type="term" value="C:site of double-strand break"/>
    <property type="evidence" value="ECO:0007669"/>
    <property type="project" value="TreeGrafter"/>
</dbReference>
<dbReference type="GO" id="GO:0003690">
    <property type="term" value="F:double-stranded DNA binding"/>
    <property type="evidence" value="ECO:0007669"/>
    <property type="project" value="TreeGrafter"/>
</dbReference>
<dbReference type="GO" id="GO:0000729">
    <property type="term" value="P:DNA double-strand break processing"/>
    <property type="evidence" value="ECO:0007669"/>
    <property type="project" value="TreeGrafter"/>
</dbReference>
<feature type="signal peptide" evidence="1">
    <location>
        <begin position="1"/>
        <end position="19"/>
    </location>
</feature>
<reference evidence="3" key="1">
    <citation type="submission" date="2020-08" db="EMBL/GenBank/DDBJ databases">
        <title>Multicomponent nature underlies the extraordinary mechanical properties of spider dragline silk.</title>
        <authorList>
            <person name="Kono N."/>
            <person name="Nakamura H."/>
            <person name="Mori M."/>
            <person name="Yoshida Y."/>
            <person name="Ohtoshi R."/>
            <person name="Malay A.D."/>
            <person name="Moran D.A.P."/>
            <person name="Tomita M."/>
            <person name="Numata K."/>
            <person name="Arakawa K."/>
        </authorList>
    </citation>
    <scope>NUCLEOTIDE SEQUENCE</scope>
</reference>
<feature type="chain" id="PRO_5036480226" evidence="1">
    <location>
        <begin position="20"/>
        <end position="135"/>
    </location>
</feature>
<dbReference type="EMBL" id="BMAU01021219">
    <property type="protein sequence ID" value="GFY00258.1"/>
    <property type="molecule type" value="Genomic_DNA"/>
</dbReference>
<name>A0A8X6S4B6_TRICX</name>
<dbReference type="Proteomes" id="UP000887159">
    <property type="component" value="Unassembled WGS sequence"/>
</dbReference>